<evidence type="ECO:0000313" key="2">
    <source>
        <dbReference type="Proteomes" id="UP001642900"/>
    </source>
</evidence>
<proteinExistence type="predicted"/>
<dbReference type="AlphaFoldDB" id="A0A6G4WML6"/>
<reference evidence="1 2" key="1">
    <citation type="submission" date="2020-02" db="EMBL/GenBank/DDBJ databases">
        <title>Genome sequence of strain CCNWXJ40-4.</title>
        <authorList>
            <person name="Gao J."/>
            <person name="Sun J."/>
        </authorList>
    </citation>
    <scope>NUCLEOTIDE SEQUENCE [LARGE SCALE GENOMIC DNA]</scope>
    <source>
        <strain evidence="1 2">CCNWXJ 40-4</strain>
    </source>
</reference>
<evidence type="ECO:0000313" key="1">
    <source>
        <dbReference type="EMBL" id="NGO56062.1"/>
    </source>
</evidence>
<evidence type="ECO:0008006" key="3">
    <source>
        <dbReference type="Google" id="ProtNLM"/>
    </source>
</evidence>
<keyword evidence="2" id="KW-1185">Reference proteome</keyword>
<dbReference type="Proteomes" id="UP001642900">
    <property type="component" value="Unassembled WGS sequence"/>
</dbReference>
<organism evidence="1 2">
    <name type="scientific">Allomesorhizobium camelthorni</name>
    <dbReference type="NCBI Taxonomy" id="475069"/>
    <lineage>
        <taxon>Bacteria</taxon>
        <taxon>Pseudomonadati</taxon>
        <taxon>Pseudomonadota</taxon>
        <taxon>Alphaproteobacteria</taxon>
        <taxon>Hyphomicrobiales</taxon>
        <taxon>Phyllobacteriaceae</taxon>
        <taxon>Allomesorhizobium</taxon>
    </lineage>
</organism>
<gene>
    <name evidence="1" type="ORF">G6N73_34660</name>
</gene>
<comment type="caution">
    <text evidence="1">The sequence shown here is derived from an EMBL/GenBank/DDBJ whole genome shotgun (WGS) entry which is preliminary data.</text>
</comment>
<sequence>MSKIIRSTGIGEFFNMMGSAINAAAALETGRRPNARDLRRLGIDPMRFNNVR</sequence>
<dbReference type="EMBL" id="JAAKZF010000177">
    <property type="protein sequence ID" value="NGO56062.1"/>
    <property type="molecule type" value="Genomic_DNA"/>
</dbReference>
<protein>
    <recommendedName>
        <fullName evidence="3">DUF1127 domain-containing protein</fullName>
    </recommendedName>
</protein>
<name>A0A6G4WML6_9HYPH</name>
<accession>A0A6G4WML6</accession>